<feature type="transmembrane region" description="Helical" evidence="8">
    <location>
        <begin position="375"/>
        <end position="396"/>
    </location>
</feature>
<dbReference type="GO" id="GO:0055064">
    <property type="term" value="P:chloride ion homeostasis"/>
    <property type="evidence" value="ECO:0007669"/>
    <property type="project" value="TreeGrafter"/>
</dbReference>
<dbReference type="OrthoDB" id="2020542at2759"/>
<dbReference type="Pfam" id="PF03522">
    <property type="entry name" value="SLC12"/>
    <property type="match status" value="1"/>
</dbReference>
<feature type="transmembrane region" description="Helical" evidence="8">
    <location>
        <begin position="21"/>
        <end position="39"/>
    </location>
</feature>
<feature type="region of interest" description="Disordered" evidence="7">
    <location>
        <begin position="832"/>
        <end position="853"/>
    </location>
</feature>
<evidence type="ECO:0000256" key="1">
    <source>
        <dbReference type="ARBA" id="ARBA00004141"/>
    </source>
</evidence>
<dbReference type="Proteomes" id="UP000033710">
    <property type="component" value="Unassembled WGS sequence"/>
</dbReference>
<feature type="compositionally biased region" description="Polar residues" evidence="7">
    <location>
        <begin position="837"/>
        <end position="849"/>
    </location>
</feature>
<dbReference type="InterPro" id="IPR004842">
    <property type="entry name" value="SLC12A_fam"/>
</dbReference>
<feature type="domain" description="Amino acid permease/ SLC12A" evidence="9">
    <location>
        <begin position="23"/>
        <end position="487"/>
    </location>
</feature>
<evidence type="ECO:0000259" key="10">
    <source>
        <dbReference type="Pfam" id="PF03522"/>
    </source>
</evidence>
<evidence type="ECO:0000259" key="9">
    <source>
        <dbReference type="Pfam" id="PF00324"/>
    </source>
</evidence>
<feature type="compositionally biased region" description="Low complexity" evidence="7">
    <location>
        <begin position="909"/>
        <end position="920"/>
    </location>
</feature>
<evidence type="ECO:0000256" key="3">
    <source>
        <dbReference type="ARBA" id="ARBA00022448"/>
    </source>
</evidence>
<accession>A0A0F2LSV0</accession>
<dbReference type="GO" id="GO:0015379">
    <property type="term" value="F:potassium:chloride symporter activity"/>
    <property type="evidence" value="ECO:0007669"/>
    <property type="project" value="TreeGrafter"/>
</dbReference>
<feature type="transmembrane region" description="Helical" evidence="8">
    <location>
        <begin position="351"/>
        <end position="369"/>
    </location>
</feature>
<evidence type="ECO:0000256" key="2">
    <source>
        <dbReference type="ARBA" id="ARBA00010593"/>
    </source>
</evidence>
<feature type="region of interest" description="Disordered" evidence="7">
    <location>
        <begin position="957"/>
        <end position="1177"/>
    </location>
</feature>
<dbReference type="PANTHER" id="PTHR11827:SF72">
    <property type="entry name" value="GH08340P"/>
    <property type="match status" value="1"/>
</dbReference>
<feature type="compositionally biased region" description="Acidic residues" evidence="7">
    <location>
        <begin position="1164"/>
        <end position="1174"/>
    </location>
</feature>
<dbReference type="InterPro" id="IPR004841">
    <property type="entry name" value="AA-permease/SLC12A_dom"/>
</dbReference>
<evidence type="ECO:0000313" key="12">
    <source>
        <dbReference type="Proteomes" id="UP000033710"/>
    </source>
</evidence>
<dbReference type="InterPro" id="IPR018491">
    <property type="entry name" value="SLC12_C"/>
</dbReference>
<dbReference type="GO" id="GO:0005774">
    <property type="term" value="C:vacuolar membrane"/>
    <property type="evidence" value="ECO:0007669"/>
    <property type="project" value="TreeGrafter"/>
</dbReference>
<keyword evidence="6 8" id="KW-0472">Membrane</keyword>
<dbReference type="GO" id="GO:0006884">
    <property type="term" value="P:cell volume homeostasis"/>
    <property type="evidence" value="ECO:0007669"/>
    <property type="project" value="TreeGrafter"/>
</dbReference>
<feature type="domain" description="SLC12A transporter C-terminal" evidence="10">
    <location>
        <begin position="499"/>
        <end position="586"/>
    </location>
</feature>
<feature type="compositionally biased region" description="Polar residues" evidence="7">
    <location>
        <begin position="990"/>
        <end position="1020"/>
    </location>
</feature>
<evidence type="ECO:0000256" key="5">
    <source>
        <dbReference type="ARBA" id="ARBA00022989"/>
    </source>
</evidence>
<dbReference type="GO" id="GO:0055075">
    <property type="term" value="P:potassium ion homeostasis"/>
    <property type="evidence" value="ECO:0007669"/>
    <property type="project" value="TreeGrafter"/>
</dbReference>
<dbReference type="FunFam" id="1.20.1740.10:FF:000013">
    <property type="entry name" value="Solute carrier family 12 member"/>
    <property type="match status" value="1"/>
</dbReference>
<comment type="subcellular location">
    <subcellularLocation>
        <location evidence="1">Membrane</location>
        <topology evidence="1">Multi-pass membrane protein</topology>
    </subcellularLocation>
</comment>
<dbReference type="KEGG" id="ssck:SPSK_04829"/>
<keyword evidence="4 8" id="KW-0812">Transmembrane</keyword>
<dbReference type="VEuPathDB" id="FungiDB:SPSK_04829"/>
<feature type="transmembrane region" description="Helical" evidence="8">
    <location>
        <begin position="257"/>
        <end position="277"/>
    </location>
</feature>
<evidence type="ECO:0000256" key="8">
    <source>
        <dbReference type="SAM" id="Phobius"/>
    </source>
</evidence>
<feature type="region of interest" description="Disordered" evidence="7">
    <location>
        <begin position="895"/>
        <end position="928"/>
    </location>
</feature>
<feature type="region of interest" description="Disordered" evidence="7">
    <location>
        <begin position="1191"/>
        <end position="1219"/>
    </location>
</feature>
<dbReference type="Gene3D" id="1.20.1740.10">
    <property type="entry name" value="Amino acid/polyamine transporter I"/>
    <property type="match status" value="1"/>
</dbReference>
<feature type="transmembrane region" description="Helical" evidence="8">
    <location>
        <begin position="134"/>
        <end position="158"/>
    </location>
</feature>
<feature type="transmembrane region" description="Helical" evidence="8">
    <location>
        <begin position="45"/>
        <end position="71"/>
    </location>
</feature>
<feature type="compositionally biased region" description="Polar residues" evidence="7">
    <location>
        <begin position="1098"/>
        <end position="1107"/>
    </location>
</feature>
<dbReference type="EMBL" id="AXCR01000012">
    <property type="protein sequence ID" value="KJR80552.1"/>
    <property type="molecule type" value="Genomic_DNA"/>
</dbReference>
<feature type="compositionally biased region" description="Polar residues" evidence="7">
    <location>
        <begin position="1056"/>
        <end position="1075"/>
    </location>
</feature>
<dbReference type="Pfam" id="PF00324">
    <property type="entry name" value="AA_permease"/>
    <property type="match status" value="1"/>
</dbReference>
<evidence type="ECO:0000256" key="6">
    <source>
        <dbReference type="ARBA" id="ARBA00023136"/>
    </source>
</evidence>
<dbReference type="RefSeq" id="XP_016583228.1">
    <property type="nucleotide sequence ID" value="XM_016731592.1"/>
</dbReference>
<evidence type="ECO:0000256" key="4">
    <source>
        <dbReference type="ARBA" id="ARBA00022692"/>
    </source>
</evidence>
<dbReference type="GeneID" id="27666869"/>
<dbReference type="GO" id="GO:0034486">
    <property type="term" value="P:vacuolar transmembrane transport"/>
    <property type="evidence" value="ECO:0007669"/>
    <property type="project" value="TreeGrafter"/>
</dbReference>
<reference evidence="11 12" key="1">
    <citation type="journal article" date="2014" name="BMC Genomics">
        <title>Comparative genomics of the major fungal agents of human and animal Sporotrichosis: Sporothrix schenckii and Sporothrix brasiliensis.</title>
        <authorList>
            <person name="Teixeira M.M."/>
            <person name="de Almeida L.G."/>
            <person name="Kubitschek-Barreira P."/>
            <person name="Alves F.L."/>
            <person name="Kioshima E.S."/>
            <person name="Abadio A.K."/>
            <person name="Fernandes L."/>
            <person name="Derengowski L.S."/>
            <person name="Ferreira K.S."/>
            <person name="Souza R.C."/>
            <person name="Ruiz J.C."/>
            <person name="de Andrade N.C."/>
            <person name="Paes H.C."/>
            <person name="Nicola A.M."/>
            <person name="Albuquerque P."/>
            <person name="Gerber A.L."/>
            <person name="Martins V.P."/>
            <person name="Peconick L.D."/>
            <person name="Neto A.V."/>
            <person name="Chaucanez C.B."/>
            <person name="Silva P.A."/>
            <person name="Cunha O.L."/>
            <person name="de Oliveira F.F."/>
            <person name="dos Santos T.C."/>
            <person name="Barros A.L."/>
            <person name="Soares M.A."/>
            <person name="de Oliveira L.M."/>
            <person name="Marini M.M."/>
            <person name="Villalobos-Duno H."/>
            <person name="Cunha M.M."/>
            <person name="de Hoog S."/>
            <person name="da Silveira J.F."/>
            <person name="Henrissat B."/>
            <person name="Nino-Vega G.A."/>
            <person name="Cisalpino P.S."/>
            <person name="Mora-Montes H.M."/>
            <person name="Almeida S.R."/>
            <person name="Stajich J.E."/>
            <person name="Lopes-Bezerra L.M."/>
            <person name="Vasconcelos A.T."/>
            <person name="Felipe M.S."/>
        </authorList>
    </citation>
    <scope>NUCLEOTIDE SEQUENCE [LARGE SCALE GENOMIC DNA]</scope>
    <source>
        <strain evidence="11 12">1099-18</strain>
    </source>
</reference>
<reference evidence="11 12" key="2">
    <citation type="journal article" date="2015" name="Eukaryot. Cell">
        <title>Asexual propagation of a virulent clone complex in a human and feline outbreak of sporotrichosis.</title>
        <authorList>
            <person name="Teixeira Mde M."/>
            <person name="Rodrigues A.M."/>
            <person name="Tsui C.K."/>
            <person name="de Almeida L.G."/>
            <person name="Van Diepeningen A.D."/>
            <person name="van den Ende B.G."/>
            <person name="Fernandes G.F."/>
            <person name="Kano R."/>
            <person name="Hamelin R.C."/>
            <person name="Lopes-Bezerra L.M."/>
            <person name="Vasconcelos A.T."/>
            <person name="de Hoog S."/>
            <person name="de Camargo Z.P."/>
            <person name="Felipe M.S."/>
        </authorList>
    </citation>
    <scope>NUCLEOTIDE SEQUENCE [LARGE SCALE GENOMIC DNA]</scope>
    <source>
        <strain evidence="11 12">1099-18</strain>
    </source>
</reference>
<comment type="caution">
    <text evidence="11">The sequence shown here is derived from an EMBL/GenBank/DDBJ whole genome shotgun (WGS) entry which is preliminary data.</text>
</comment>
<keyword evidence="5 8" id="KW-1133">Transmembrane helix</keyword>
<comment type="similarity">
    <text evidence="2">Belongs to the SLC12A transporter family.</text>
</comment>
<feature type="compositionally biased region" description="Low complexity" evidence="7">
    <location>
        <begin position="1021"/>
        <end position="1032"/>
    </location>
</feature>
<protein>
    <submittedName>
        <fullName evidence="11">Solute carrier family 12 (Potassium/chloride transporters), member 9</fullName>
    </submittedName>
</protein>
<gene>
    <name evidence="11" type="ORF">SPSK_04829</name>
</gene>
<name>A0A0F2LSV0_SPOSC</name>
<keyword evidence="3" id="KW-0813">Transport</keyword>
<dbReference type="PANTHER" id="PTHR11827">
    <property type="entry name" value="SOLUTE CARRIER FAMILY 12, CATION COTRANSPORTERS"/>
    <property type="match status" value="1"/>
</dbReference>
<organism evidence="11 12">
    <name type="scientific">Sporothrix schenckii 1099-18</name>
    <dbReference type="NCBI Taxonomy" id="1397361"/>
    <lineage>
        <taxon>Eukaryota</taxon>
        <taxon>Fungi</taxon>
        <taxon>Dikarya</taxon>
        <taxon>Ascomycota</taxon>
        <taxon>Pezizomycotina</taxon>
        <taxon>Sordariomycetes</taxon>
        <taxon>Sordariomycetidae</taxon>
        <taxon>Ophiostomatales</taxon>
        <taxon>Ophiostomataceae</taxon>
        <taxon>Sporothrix</taxon>
    </lineage>
</organism>
<proteinExistence type="inferred from homology"/>
<feature type="transmembrane region" description="Helical" evidence="8">
    <location>
        <begin position="83"/>
        <end position="104"/>
    </location>
</feature>
<sequence length="1310" mass="143864">MERVEREHGAKKHKLGVVSGVYVPVCLSILSILMFLRFGSILGQIGLLGMLGLFVVSYLVDFVTALSLSAVASNGEVKGGGTYYLISRSLGPEFGGSIGLLFYLSQVLNTALNVVGLIDCIDLSFDSLVLHGYWWGYFSQTVVLVICTSLCFAGSALFAKASNGLLVVLAIATLSIPLSVLVRTPFTDPVSGVEFTGMRLATLRSNLFPHSGEDFAFRGLHTFRDLFGILFPATSGIFAGASMSGDLRNPSKSIPAGTLWAMASTLSLYLVVIMSLASSTTHMSLLTQPNIIKETSLWAPIILAGECAVTFFSALMGLIGASKLMQALGRDKLLPGLSVFAWGTEKHDEPLLALLMTYAIAQLALFANLNQIATFISMGYMVTFFVMNLACFLLKIGSAPNFRPAFKFFSWQTALLGSVMSAAAMFFIDETYATSSVILLVMLFLLIHYLCPPKRWGDVSQNLIYHQVRKYLLRLKPEHIKFWRPQIILLTNDPRRQTRLIQFCNSMKKGGLYILGHVIVTDDFTTGVLEAKLQQTLWSQYITEYSRIKAFVQLTMSPSITWGARNLILASGLGGMRPNIAVLGFYNMDELRSTNPVLRIPELPFSDAAAIPAGRAAGTATDLPLKASNTAVIRPRRRRGDTTSRILEGVLPTDVIKTEGMMKATEYLTILEDLALRHRINVAVAKGFHSLETPRTDGTNTKKYIDLWPIQMSAELEADGKSVLTTNFDTYTLILQLGYILHTVPAWKRVYSLRVMVFVEYENEVEEERGRVEALLEKLRITAEVHVFWLASGDLTTYEAIVQGDADPSIEKIVDDVLGDSLWWSKLQEIRGKGTPRRNSGNDDSSSVANWKDDVRRRRPSIAHIEELQKHQTVSALARFGVSLGIRTQNLAGQQPAYPHYNRDDNGDEYSSAISDTSSTSDEEDFNATDFNDVESAATEGDMDDVDDETDAIRRPLLAAPNRRKSHGDAFAQRPTLRRKKTDESKRAKQSTFTSTDPSSLTPAFMPSLNTASDGTYGTMSTPALSSLSSQSGEDKSRQQQDTSSLAVYGKPPPTSSSIRFSSNIVPETRITNPEDSGRTIMFAEISESNRPERPPFSRTNSRQSRVSLAESATKKRSKAATPRPSVSFAEPERDLSAQQEQRPHRPLLSRHSSTPVVQRASFTEDDLGEENGGDDVRIGITDLLADYKSRQRVDSTASGKSSGSNDSTDDRSGTGSSYSTQDLALSFNDLPCRAQHLILNELMRQHSGESGDLSGGAAVLFTTLPIPDEGTHRDESASVQYLSDVELLCQGLPPVLMILSNNMTVTVSL</sequence>
<evidence type="ECO:0000256" key="7">
    <source>
        <dbReference type="SAM" id="MobiDB-lite"/>
    </source>
</evidence>
<feature type="transmembrane region" description="Helical" evidence="8">
    <location>
        <begin position="165"/>
        <end position="182"/>
    </location>
</feature>
<feature type="transmembrane region" description="Helical" evidence="8">
    <location>
        <begin position="297"/>
        <end position="321"/>
    </location>
</feature>
<evidence type="ECO:0000313" key="11">
    <source>
        <dbReference type="EMBL" id="KJR80552.1"/>
    </source>
</evidence>
<feature type="transmembrane region" description="Helical" evidence="8">
    <location>
        <begin position="434"/>
        <end position="451"/>
    </location>
</feature>
<feature type="transmembrane region" description="Helical" evidence="8">
    <location>
        <begin position="408"/>
        <end position="428"/>
    </location>
</feature>